<dbReference type="InterPro" id="IPR036098">
    <property type="entry name" value="Thymidylate_synthase_ThyX_sf"/>
</dbReference>
<reference evidence="1 2" key="1">
    <citation type="submission" date="2005-03" db="EMBL/GenBank/DDBJ databases">
        <title>Sequencing of bacteriophage Xp15 from Xanthomonas campestris pv. pelargonii and identification of the lysis genes.</title>
        <authorList>
            <person name="Ramadugu C."/>
            <person name="Gabriel D.W."/>
        </authorList>
    </citation>
    <scope>NUCLEOTIDE SEQUENCE [LARGE SCALE GENOMIC DNA]</scope>
</reference>
<proteinExistence type="predicted"/>
<protein>
    <submittedName>
        <fullName evidence="1">Putative thymidylate synthase complementing protein</fullName>
    </submittedName>
</protein>
<dbReference type="Gene3D" id="3.30.1360.170">
    <property type="match status" value="1"/>
</dbReference>
<dbReference type="GO" id="GO:0004799">
    <property type="term" value="F:thymidylate synthase activity"/>
    <property type="evidence" value="ECO:0007669"/>
    <property type="project" value="TreeGrafter"/>
</dbReference>
<dbReference type="PANTHER" id="PTHR34934:SF1">
    <property type="entry name" value="FLAVIN-DEPENDENT THYMIDYLATE SYNTHASE"/>
    <property type="match status" value="1"/>
</dbReference>
<dbReference type="GO" id="GO:0070402">
    <property type="term" value="F:NADPH binding"/>
    <property type="evidence" value="ECO:0007669"/>
    <property type="project" value="TreeGrafter"/>
</dbReference>
<dbReference type="SUPFAM" id="SSF69796">
    <property type="entry name" value="Thymidylate synthase-complementing protein Thy1"/>
    <property type="match status" value="1"/>
</dbReference>
<evidence type="ECO:0000313" key="1">
    <source>
        <dbReference type="EMBL" id="AAX84885.1"/>
    </source>
</evidence>
<dbReference type="EMBL" id="AY986977">
    <property type="protein sequence ID" value="AAX84885.1"/>
    <property type="molecule type" value="Genomic_DNA"/>
</dbReference>
<dbReference type="RefSeq" id="YP_239317.1">
    <property type="nucleotide sequence ID" value="NC_007024.1"/>
</dbReference>
<dbReference type="KEGG" id="vg:5076550"/>
<sequence length="288" mass="32708">MTVESKLPRTLSIKFWRNSVISANVLQMSVGPVKTITSMELCYPRFIHAELMTHRVFSRNASSSRAVPIDRMIRDIQENPAMPNSWMQNKPGMQGGDVLGAREISEAKDAWIKACNDAVKHARVLKDLGCHKQIVNRILEPFAHIKVIVTATEWDNFFMLRLSDQAEPNIRELARKMIRAMYRFEPQHVGTGGLHAPYVNVEEMLSQGVSVEDICMASAGRCARVSYLNHDGTKADVHQDILLARRLLADKHASVFEHQAFALSNSVATDMRSRNFYGWTQFRERVNL</sequence>
<organism evidence="1 2">
    <name type="scientific">Xanthomonas phage Xp15</name>
    <dbReference type="NCBI Taxonomy" id="322855"/>
    <lineage>
        <taxon>Viruses</taxon>
        <taxon>Duplodnaviria</taxon>
        <taxon>Heunggongvirae</taxon>
        <taxon>Uroviricota</taxon>
        <taxon>Caudoviricetes</taxon>
        <taxon>Alachuavirus</taxon>
        <taxon>Alachuavirus Xp15</taxon>
    </lineage>
</organism>
<dbReference type="GO" id="GO:0050660">
    <property type="term" value="F:flavin adenine dinucleotide binding"/>
    <property type="evidence" value="ECO:0007669"/>
    <property type="project" value="InterPro"/>
</dbReference>
<dbReference type="PROSITE" id="PS51331">
    <property type="entry name" value="THYX"/>
    <property type="match status" value="1"/>
</dbReference>
<dbReference type="OrthoDB" id="15588at10239"/>
<accession>Q52PS3</accession>
<dbReference type="Proteomes" id="UP000001305">
    <property type="component" value="Segment"/>
</dbReference>
<name>Q52PS3_9CAUD</name>
<dbReference type="Pfam" id="PF02511">
    <property type="entry name" value="Thy1"/>
    <property type="match status" value="1"/>
</dbReference>
<dbReference type="PANTHER" id="PTHR34934">
    <property type="entry name" value="FLAVIN-DEPENDENT THYMIDYLATE SYNTHASE"/>
    <property type="match status" value="1"/>
</dbReference>
<keyword evidence="2" id="KW-1185">Reference proteome</keyword>
<dbReference type="GO" id="GO:0050797">
    <property type="term" value="F:thymidylate synthase (FAD) activity"/>
    <property type="evidence" value="ECO:0007669"/>
    <property type="project" value="InterPro"/>
</dbReference>
<dbReference type="GO" id="GO:0006231">
    <property type="term" value="P:dTMP biosynthetic process"/>
    <property type="evidence" value="ECO:0007669"/>
    <property type="project" value="InterPro"/>
</dbReference>
<dbReference type="InterPro" id="IPR003669">
    <property type="entry name" value="Thymidylate_synthase_ThyX"/>
</dbReference>
<evidence type="ECO:0000313" key="2">
    <source>
        <dbReference type="Proteomes" id="UP000001305"/>
    </source>
</evidence>
<dbReference type="GeneID" id="5076550"/>